<keyword evidence="1" id="KW-0378">Hydrolase</keyword>
<dbReference type="AlphaFoldDB" id="A0A8T9SNG0"/>
<accession>A0A8T9SNG0</accession>
<dbReference type="PANTHER" id="PTHR22901">
    <property type="entry name" value="SIALATE O-ACETYLESTERASE"/>
    <property type="match status" value="1"/>
</dbReference>
<dbReference type="EMBL" id="CP095053">
    <property type="protein sequence ID" value="UOR03582.1"/>
    <property type="molecule type" value="Genomic_DNA"/>
</dbReference>
<dbReference type="RefSeq" id="WP_245090360.1">
    <property type="nucleotide sequence ID" value="NZ_CP095053.1"/>
</dbReference>
<dbReference type="Gene3D" id="3.40.50.1110">
    <property type="entry name" value="SGNH hydrolase"/>
    <property type="match status" value="1"/>
</dbReference>
<organism evidence="3 4">
    <name type="scientific">Hymenobacter aerilatus</name>
    <dbReference type="NCBI Taxonomy" id="2932251"/>
    <lineage>
        <taxon>Bacteria</taxon>
        <taxon>Pseudomonadati</taxon>
        <taxon>Bacteroidota</taxon>
        <taxon>Cytophagia</taxon>
        <taxon>Cytophagales</taxon>
        <taxon>Hymenobacteraceae</taxon>
        <taxon>Hymenobacter</taxon>
    </lineage>
</organism>
<evidence type="ECO:0000313" key="4">
    <source>
        <dbReference type="Proteomes" id="UP000829925"/>
    </source>
</evidence>
<dbReference type="Pfam" id="PF03629">
    <property type="entry name" value="SASA"/>
    <property type="match status" value="1"/>
</dbReference>
<dbReference type="PANTHER" id="PTHR22901:SF0">
    <property type="entry name" value="SIALATE O-ACETYLESTERASE"/>
    <property type="match status" value="1"/>
</dbReference>
<dbReference type="InterPro" id="IPR036514">
    <property type="entry name" value="SGNH_hydro_sf"/>
</dbReference>
<evidence type="ECO:0000256" key="1">
    <source>
        <dbReference type="ARBA" id="ARBA00022801"/>
    </source>
</evidence>
<evidence type="ECO:0000259" key="2">
    <source>
        <dbReference type="Pfam" id="PF03629"/>
    </source>
</evidence>
<evidence type="ECO:0000313" key="3">
    <source>
        <dbReference type="EMBL" id="UOR03582.1"/>
    </source>
</evidence>
<gene>
    <name evidence="3" type="ORF">MUN82_11550</name>
</gene>
<keyword evidence="4" id="KW-1185">Reference proteome</keyword>
<sequence>MPPWLPLSFSERGPGSEAPRLLTLLLFALLSTLPAAHARIALPRILGHSMVLQRERPVPIWGTAAPGEAVTVQFAGQQQRTTANAAGHWQVLLQPLRASATPAELTISGPANTIRLHDVLVGEVWLASGQSNMEYTMRKNSKVTRPNVPGQNPVDELDYAHNPAIRIFLVNRKTLARPDSTHRNWSIAQDSALRAFSAAAYFFAKELHQQLQVPVGVISSAVPGSRIEPWVAEAAFAKDPVFGGQKIDGDPGKFYESMIEPLAPFALRGFLWYQGESSCYLAETTTYTQKMRTLISSWRSTWHDADLPFYYVSLAPFHYSQEKAQVPLTRETLPRLREAQAAALQIPHTGMIETTDLATAEGGIHPGFKWEIGRRLALQALRHTYKKKEVVADGPVFDHLKVRGRKAVVYFQSLSAPLVSQDNKPLTHFEVAGPDGVFHPAQARIKGKQVEVQSDAVKHPTSVRFGWDELAQPNLFAGGLPARPFRSNKPADVVSAR</sequence>
<dbReference type="Proteomes" id="UP000829925">
    <property type="component" value="Chromosome"/>
</dbReference>
<name>A0A8T9SNG0_9BACT</name>
<dbReference type="GO" id="GO:0001681">
    <property type="term" value="F:sialate O-acetylesterase activity"/>
    <property type="evidence" value="ECO:0007669"/>
    <property type="project" value="InterPro"/>
</dbReference>
<proteinExistence type="predicted"/>
<protein>
    <submittedName>
        <fullName evidence="3">Sialate O-acetylesterase</fullName>
    </submittedName>
</protein>
<dbReference type="InterPro" id="IPR005181">
    <property type="entry name" value="SASA"/>
</dbReference>
<dbReference type="SUPFAM" id="SSF52266">
    <property type="entry name" value="SGNH hydrolase"/>
    <property type="match status" value="1"/>
</dbReference>
<dbReference type="KEGG" id="haei:MUN82_11550"/>
<reference evidence="3 4" key="1">
    <citation type="submission" date="2022-04" db="EMBL/GenBank/DDBJ databases">
        <title>Hymenobacter sp. isolated from the air.</title>
        <authorList>
            <person name="Won M."/>
            <person name="Lee C.-M."/>
            <person name="Woen H.-Y."/>
            <person name="Kwon S.-W."/>
        </authorList>
    </citation>
    <scope>NUCLEOTIDE SEQUENCE [LARGE SCALE GENOMIC DNA]</scope>
    <source>
        <strain evidence="4">5413 J-13</strain>
    </source>
</reference>
<feature type="domain" description="Sialate O-acetylesterase" evidence="2">
    <location>
        <begin position="123"/>
        <end position="379"/>
    </location>
</feature>
<dbReference type="InterPro" id="IPR039329">
    <property type="entry name" value="SIAE"/>
</dbReference>
<dbReference type="GO" id="GO:0005975">
    <property type="term" value="P:carbohydrate metabolic process"/>
    <property type="evidence" value="ECO:0007669"/>
    <property type="project" value="TreeGrafter"/>
</dbReference>